<dbReference type="Pfam" id="PF07727">
    <property type="entry name" value="RVT_2"/>
    <property type="match status" value="1"/>
</dbReference>
<feature type="compositionally biased region" description="Pro residues" evidence="3">
    <location>
        <begin position="274"/>
        <end position="283"/>
    </location>
</feature>
<evidence type="ECO:0000313" key="6">
    <source>
        <dbReference type="Proteomes" id="UP001341281"/>
    </source>
</evidence>
<dbReference type="InterPro" id="IPR057670">
    <property type="entry name" value="SH3_retrovirus"/>
</dbReference>
<keyword evidence="2" id="KW-0378">Hydrolase</keyword>
<evidence type="ECO:0000256" key="1">
    <source>
        <dbReference type="ARBA" id="ARBA00022723"/>
    </source>
</evidence>
<dbReference type="CDD" id="cd09272">
    <property type="entry name" value="RNase_HI_RT_Ty1"/>
    <property type="match status" value="1"/>
</dbReference>
<feature type="compositionally biased region" description="Low complexity" evidence="3">
    <location>
        <begin position="284"/>
        <end position="293"/>
    </location>
</feature>
<dbReference type="GO" id="GO:0003676">
    <property type="term" value="F:nucleic acid binding"/>
    <property type="evidence" value="ECO:0007669"/>
    <property type="project" value="InterPro"/>
</dbReference>
<dbReference type="EMBL" id="CP144752">
    <property type="protein sequence ID" value="WVZ90572.1"/>
    <property type="molecule type" value="Genomic_DNA"/>
</dbReference>
<dbReference type="InterPro" id="IPR036397">
    <property type="entry name" value="RNaseH_sf"/>
</dbReference>
<feature type="compositionally biased region" description="Pro residues" evidence="3">
    <location>
        <begin position="298"/>
        <end position="307"/>
    </location>
</feature>
<dbReference type="Pfam" id="PF25597">
    <property type="entry name" value="SH3_retrovirus"/>
    <property type="match status" value="1"/>
</dbReference>
<dbReference type="InterPro" id="IPR043502">
    <property type="entry name" value="DNA/RNA_pol_sf"/>
</dbReference>
<dbReference type="Pfam" id="PF00665">
    <property type="entry name" value="rve"/>
    <property type="match status" value="1"/>
</dbReference>
<name>A0AAQ3UIG1_PASNO</name>
<sequence length="868" mass="96860">MVQGLLQIDHVDQVCDSCLAGKQRRLAFPTEAKYRAVHKLELVHGDLCGPVTPTTPSSNKLFFLLVDDLSRYMWLILLSTKDQAFTMFTAFQVRAEAEAGRKLGTLRTDRGGEFTARTFIEHCAQEGVQRHYTAPYTPQQNGVVERRNQTVMGMARSMMKAMSMPGEAVTTAVFILNRSPTQSVDGKTPYEVWHGVKPPVHFLRTFGCVAHVKAGSKHLTKLEDRSTPMVFVGYEVGTKAWMFYNPVTRCVHVSLRDNRGDTPSRARAALDTPPATPVPPSPASTPSNPMMPTCGPEPRTPVTPPAPVASSRARFVTPPTGELNHDQDHEDDVPLRFRAMEDLFGLGPAPRLVNSAFTQELLVAIGDDPASVEEAKASKEWRMAMLEEMGSIEENKTWSLVDLLRGHRAIGLKWVFKLKRDEHGEIVKHKARLVAKGYVQRQGIDFEEVFAPVTRMELVRVALAVAAHCSWSMHHIDVKSAFLNGELTEEVYVAQPPGFTAAGHEGKVLRLHKVLYGLRQAPRAWNAKLDASLHELGFTKNKCEHGLYMRGAAASRLLVGVYVDDLLMTGEQPMEIEAFKVETKKLFKMSDLGPLSYYLGIEVKQGRRGIELRQSAYAIKLLDKASMGKCNACTTPMEVRPKLSKNGTSPMVDATLYRSLIGSLRYLLHTRPELSFVVGYLSWFMAEPRMEHMAAMKQVLWYIKGTADYGLFYTNGRDKLELVGYSDMAGDVDDLKSTTGVIFFLGGNPVTAWWRYPPVRRSSSQEQRRHARRSGSGGCSRTLQAPRSRAHVEDGQPICHALSKNPVLHDRSKHIDTKFHFICECAEKGDIDIEFAGTQEQLADILTKSLGKKAFQELRGRIGVIKLD</sequence>
<dbReference type="AlphaFoldDB" id="A0AAQ3UIG1"/>
<feature type="region of interest" description="Disordered" evidence="3">
    <location>
        <begin position="764"/>
        <end position="787"/>
    </location>
</feature>
<dbReference type="PANTHER" id="PTHR42648:SF25">
    <property type="entry name" value="RNA-DIRECTED DNA POLYMERASE"/>
    <property type="match status" value="1"/>
</dbReference>
<dbReference type="InterPro" id="IPR001584">
    <property type="entry name" value="Integrase_cat-core"/>
</dbReference>
<evidence type="ECO:0000313" key="5">
    <source>
        <dbReference type="EMBL" id="WVZ90572.1"/>
    </source>
</evidence>
<gene>
    <name evidence="5" type="ORF">U9M48_036863</name>
</gene>
<dbReference type="Gene3D" id="3.30.420.10">
    <property type="entry name" value="Ribonuclease H-like superfamily/Ribonuclease H"/>
    <property type="match status" value="1"/>
</dbReference>
<accession>A0AAQ3UIG1</accession>
<evidence type="ECO:0000256" key="3">
    <source>
        <dbReference type="SAM" id="MobiDB-lite"/>
    </source>
</evidence>
<dbReference type="PANTHER" id="PTHR42648">
    <property type="entry name" value="TRANSPOSASE, PUTATIVE-RELATED"/>
    <property type="match status" value="1"/>
</dbReference>
<dbReference type="InterPro" id="IPR012337">
    <property type="entry name" value="RNaseH-like_sf"/>
</dbReference>
<keyword evidence="6" id="KW-1185">Reference proteome</keyword>
<evidence type="ECO:0000259" key="4">
    <source>
        <dbReference type="PROSITE" id="PS50994"/>
    </source>
</evidence>
<evidence type="ECO:0000256" key="2">
    <source>
        <dbReference type="ARBA" id="ARBA00022801"/>
    </source>
</evidence>
<keyword evidence="1" id="KW-0479">Metal-binding</keyword>
<dbReference type="InterPro" id="IPR013103">
    <property type="entry name" value="RVT_2"/>
</dbReference>
<feature type="region of interest" description="Disordered" evidence="3">
    <location>
        <begin position="256"/>
        <end position="310"/>
    </location>
</feature>
<dbReference type="SUPFAM" id="SSF53098">
    <property type="entry name" value="Ribonuclease H-like"/>
    <property type="match status" value="1"/>
</dbReference>
<dbReference type="SUPFAM" id="SSF56672">
    <property type="entry name" value="DNA/RNA polymerases"/>
    <property type="match status" value="1"/>
</dbReference>
<dbReference type="GO" id="GO:0016787">
    <property type="term" value="F:hydrolase activity"/>
    <property type="evidence" value="ECO:0007669"/>
    <property type="project" value="UniProtKB-KW"/>
</dbReference>
<dbReference type="Proteomes" id="UP001341281">
    <property type="component" value="Chromosome 08"/>
</dbReference>
<dbReference type="PROSITE" id="PS50994">
    <property type="entry name" value="INTEGRASE"/>
    <property type="match status" value="1"/>
</dbReference>
<proteinExistence type="predicted"/>
<dbReference type="GO" id="GO:0046872">
    <property type="term" value="F:metal ion binding"/>
    <property type="evidence" value="ECO:0007669"/>
    <property type="project" value="UniProtKB-KW"/>
</dbReference>
<dbReference type="InterPro" id="IPR039537">
    <property type="entry name" value="Retrotran_Ty1/copia-like"/>
</dbReference>
<protein>
    <recommendedName>
        <fullName evidence="4">Integrase catalytic domain-containing protein</fullName>
    </recommendedName>
</protein>
<organism evidence="5 6">
    <name type="scientific">Paspalum notatum var. saurae</name>
    <dbReference type="NCBI Taxonomy" id="547442"/>
    <lineage>
        <taxon>Eukaryota</taxon>
        <taxon>Viridiplantae</taxon>
        <taxon>Streptophyta</taxon>
        <taxon>Embryophyta</taxon>
        <taxon>Tracheophyta</taxon>
        <taxon>Spermatophyta</taxon>
        <taxon>Magnoliopsida</taxon>
        <taxon>Liliopsida</taxon>
        <taxon>Poales</taxon>
        <taxon>Poaceae</taxon>
        <taxon>PACMAD clade</taxon>
        <taxon>Panicoideae</taxon>
        <taxon>Andropogonodae</taxon>
        <taxon>Paspaleae</taxon>
        <taxon>Paspalinae</taxon>
        <taxon>Paspalum</taxon>
    </lineage>
</organism>
<dbReference type="GO" id="GO:0015074">
    <property type="term" value="P:DNA integration"/>
    <property type="evidence" value="ECO:0007669"/>
    <property type="project" value="InterPro"/>
</dbReference>
<reference evidence="5 6" key="1">
    <citation type="submission" date="2024-02" db="EMBL/GenBank/DDBJ databases">
        <title>High-quality chromosome-scale genome assembly of Pensacola bahiagrass (Paspalum notatum Flugge var. saurae).</title>
        <authorList>
            <person name="Vega J.M."/>
            <person name="Podio M."/>
            <person name="Orjuela J."/>
            <person name="Siena L.A."/>
            <person name="Pessino S.C."/>
            <person name="Combes M.C."/>
            <person name="Mariac C."/>
            <person name="Albertini E."/>
            <person name="Pupilli F."/>
            <person name="Ortiz J.P.A."/>
            <person name="Leblanc O."/>
        </authorList>
    </citation>
    <scope>NUCLEOTIDE SEQUENCE [LARGE SCALE GENOMIC DNA]</scope>
    <source>
        <strain evidence="5">R1</strain>
        <tissue evidence="5">Leaf</tissue>
    </source>
</reference>
<feature type="domain" description="Integrase catalytic" evidence="4">
    <location>
        <begin position="25"/>
        <end position="197"/>
    </location>
</feature>